<organism evidence="7">
    <name type="scientific">Dendroctonus ponderosae</name>
    <name type="common">Mountain pine beetle</name>
    <dbReference type="NCBI Taxonomy" id="77166"/>
    <lineage>
        <taxon>Eukaryota</taxon>
        <taxon>Metazoa</taxon>
        <taxon>Ecdysozoa</taxon>
        <taxon>Arthropoda</taxon>
        <taxon>Hexapoda</taxon>
        <taxon>Insecta</taxon>
        <taxon>Pterygota</taxon>
        <taxon>Neoptera</taxon>
        <taxon>Endopterygota</taxon>
        <taxon>Coleoptera</taxon>
        <taxon>Polyphaga</taxon>
        <taxon>Cucujiformia</taxon>
        <taxon>Curculionidae</taxon>
        <taxon>Scolytinae</taxon>
        <taxon>Dendroctonus</taxon>
    </lineage>
</organism>
<name>N6UH83_DENPD</name>
<dbReference type="PROSITE" id="PS50293">
    <property type="entry name" value="TPR_REGION"/>
    <property type="match status" value="1"/>
</dbReference>
<dbReference type="InterPro" id="IPR019734">
    <property type="entry name" value="TPR_rpt"/>
</dbReference>
<dbReference type="InterPro" id="IPR047150">
    <property type="entry name" value="SGT"/>
</dbReference>
<evidence type="ECO:0000313" key="10">
    <source>
        <dbReference type="Proteomes" id="UP000019118"/>
    </source>
</evidence>
<dbReference type="EnsemblMetazoa" id="XM_019897933.1">
    <property type="protein sequence ID" value="XP_019753492.1"/>
    <property type="gene ID" value="LOC109532858"/>
</dbReference>
<dbReference type="SUPFAM" id="SSF48452">
    <property type="entry name" value="TPR-like"/>
    <property type="match status" value="1"/>
</dbReference>
<dbReference type="InterPro" id="IPR011990">
    <property type="entry name" value="TPR-like_helical_dom_sf"/>
</dbReference>
<accession>N6UH83</accession>
<dbReference type="GO" id="GO:0060090">
    <property type="term" value="F:molecular adaptor activity"/>
    <property type="evidence" value="ECO:0007669"/>
    <property type="project" value="TreeGrafter"/>
</dbReference>
<evidence type="ECO:0000256" key="1">
    <source>
        <dbReference type="ARBA" id="ARBA00008175"/>
    </source>
</evidence>
<dbReference type="SMART" id="SM00028">
    <property type="entry name" value="TPR"/>
    <property type="match status" value="3"/>
</dbReference>
<evidence type="ECO:0000313" key="8">
    <source>
        <dbReference type="EMBL" id="ERL85178.1"/>
    </source>
</evidence>
<comment type="similarity">
    <text evidence="1">Belongs to the SGT family.</text>
</comment>
<dbReference type="AlphaFoldDB" id="N6UH83"/>
<dbReference type="EnsemblMetazoa" id="XM_019897932.1">
    <property type="protein sequence ID" value="XP_019753491.1"/>
    <property type="gene ID" value="LOC109532858"/>
</dbReference>
<feature type="compositionally biased region" description="Basic and acidic residues" evidence="5">
    <location>
        <begin position="304"/>
        <end position="316"/>
    </location>
</feature>
<keyword evidence="10" id="KW-1185">Reference proteome</keyword>
<evidence type="ECO:0000256" key="3">
    <source>
        <dbReference type="ARBA" id="ARBA00022803"/>
    </source>
</evidence>
<sequence length="316" mass="34666">MDSKKQILVNSIINFLRNELTGTSLTDEKKESLEVAVQCLETTFEVEEDQEGVETVDLLSLIQVKQKVEVTAEKTAKAEEHKTKGNDFMKSCKYQEAVDEYSKAIELNPYNAVYYCNRAAAYTRLMKDLDAINDCNEAIKLDPSYGKAYGRLGIAYSNLNKYDLAYQAYETALKYDPTNAMYETNLKVAQERLGASTGATASGANAGPIPADLSDFINNPNIINMATQVLSDQNFHSMMSALINNVSLNNEGMPGAIETMMQAGQALAQRVVNEDPDFYNRVARNAQGGNPDGADPPNPNSEPKGPEPDKKDEGSA</sequence>
<dbReference type="KEGG" id="dpa:109532858"/>
<feature type="domain" description="SGTA homodimerisation" evidence="6">
    <location>
        <begin position="5"/>
        <end position="51"/>
    </location>
</feature>
<feature type="region of interest" description="Disordered" evidence="5">
    <location>
        <begin position="282"/>
        <end position="316"/>
    </location>
</feature>
<evidence type="ECO:0000256" key="5">
    <source>
        <dbReference type="SAM" id="MobiDB-lite"/>
    </source>
</evidence>
<dbReference type="Proteomes" id="UP000030742">
    <property type="component" value="Unassembled WGS sequence"/>
</dbReference>
<evidence type="ECO:0000313" key="11">
    <source>
        <dbReference type="Proteomes" id="UP000030742"/>
    </source>
</evidence>
<dbReference type="PANTHER" id="PTHR45831:SF2">
    <property type="entry name" value="LD24721P"/>
    <property type="match status" value="1"/>
</dbReference>
<protein>
    <recommendedName>
        <fullName evidence="6">SGTA homodimerisation domain-containing protein</fullName>
    </recommendedName>
</protein>
<evidence type="ECO:0000313" key="9">
    <source>
        <dbReference type="EnsemblMetazoa" id="XP_019753491.1"/>
    </source>
</evidence>
<dbReference type="Gene3D" id="1.20.5.420">
    <property type="entry name" value="Immunoglobulin FC, subunit C"/>
    <property type="match status" value="1"/>
</dbReference>
<dbReference type="InterPro" id="IPR032374">
    <property type="entry name" value="SGTA_dimer"/>
</dbReference>
<reference evidence="9" key="2">
    <citation type="submission" date="2024-08" db="UniProtKB">
        <authorList>
            <consortium name="EnsemblMetazoa"/>
        </authorList>
    </citation>
    <scope>IDENTIFICATION</scope>
</reference>
<dbReference type="PANTHER" id="PTHR45831">
    <property type="entry name" value="LD24721P"/>
    <property type="match status" value="1"/>
</dbReference>
<keyword evidence="3 4" id="KW-0802">TPR repeat</keyword>
<reference evidence="10 11" key="1">
    <citation type="journal article" date="2013" name="Genome Biol.">
        <title>Draft genome of the mountain pine beetle, Dendroctonus ponderosae Hopkins, a major forest pest.</title>
        <authorList>
            <person name="Keeling C.I."/>
            <person name="Yuen M.M."/>
            <person name="Liao N.Y."/>
            <person name="Docking T.R."/>
            <person name="Chan S.K."/>
            <person name="Taylor G.A."/>
            <person name="Palmquist D.L."/>
            <person name="Jackman S.D."/>
            <person name="Nguyen A."/>
            <person name="Li M."/>
            <person name="Henderson H."/>
            <person name="Janes J.K."/>
            <person name="Zhao Y."/>
            <person name="Pandoh P."/>
            <person name="Moore R."/>
            <person name="Sperling F.A."/>
            <person name="Huber D.P."/>
            <person name="Birol I."/>
            <person name="Jones S.J."/>
            <person name="Bohlmann J."/>
        </authorList>
    </citation>
    <scope>NUCLEOTIDE SEQUENCE</scope>
</reference>
<evidence type="ECO:0000256" key="4">
    <source>
        <dbReference type="PROSITE-ProRule" id="PRU00339"/>
    </source>
</evidence>
<dbReference type="GO" id="GO:0072380">
    <property type="term" value="C:TRC complex"/>
    <property type="evidence" value="ECO:0007669"/>
    <property type="project" value="TreeGrafter"/>
</dbReference>
<proteinExistence type="inferred from homology"/>
<dbReference type="Pfam" id="PF13414">
    <property type="entry name" value="TPR_11"/>
    <property type="match status" value="1"/>
</dbReference>
<dbReference type="EMBL" id="KB631669">
    <property type="protein sequence ID" value="ERL85178.1"/>
    <property type="molecule type" value="Genomic_DNA"/>
</dbReference>
<dbReference type="Pfam" id="PF00515">
    <property type="entry name" value="TPR_1"/>
    <property type="match status" value="1"/>
</dbReference>
<keyword evidence="2" id="KW-0677">Repeat</keyword>
<feature type="non-terminal residue" evidence="7">
    <location>
        <position position="1"/>
    </location>
</feature>
<dbReference type="EMBL" id="KB740193">
    <property type="protein sequence ID" value="ENN81065.1"/>
    <property type="molecule type" value="Genomic_DNA"/>
</dbReference>
<evidence type="ECO:0000259" key="6">
    <source>
        <dbReference type="Pfam" id="PF16546"/>
    </source>
</evidence>
<dbReference type="OMA" id="LAIKDCH"/>
<feature type="repeat" description="TPR" evidence="4">
    <location>
        <begin position="146"/>
        <end position="179"/>
    </location>
</feature>
<dbReference type="GO" id="GO:0016020">
    <property type="term" value="C:membrane"/>
    <property type="evidence" value="ECO:0007669"/>
    <property type="project" value="TreeGrafter"/>
</dbReference>
<dbReference type="PROSITE" id="PS50005">
    <property type="entry name" value="TPR"/>
    <property type="match status" value="2"/>
</dbReference>
<feature type="repeat" description="TPR" evidence="4">
    <location>
        <begin position="78"/>
        <end position="111"/>
    </location>
</feature>
<evidence type="ECO:0000256" key="2">
    <source>
        <dbReference type="ARBA" id="ARBA00022737"/>
    </source>
</evidence>
<dbReference type="Gene3D" id="1.25.40.10">
    <property type="entry name" value="Tetratricopeptide repeat domain"/>
    <property type="match status" value="1"/>
</dbReference>
<dbReference type="HOGENOM" id="CLU_044224_0_0_1"/>
<dbReference type="GO" id="GO:0006620">
    <property type="term" value="P:post-translational protein targeting to endoplasmic reticulum membrane"/>
    <property type="evidence" value="ECO:0007669"/>
    <property type="project" value="TreeGrafter"/>
</dbReference>
<dbReference type="Proteomes" id="UP000019118">
    <property type="component" value="Unassembled WGS sequence"/>
</dbReference>
<gene>
    <name evidence="9" type="primary">109532858</name>
    <name evidence="8" type="ORF">D910_02600</name>
    <name evidence="7" type="ORF">YQE_02434</name>
</gene>
<dbReference type="STRING" id="77166.N6UH83"/>
<dbReference type="OrthoDB" id="2335338at2759"/>
<evidence type="ECO:0000313" key="7">
    <source>
        <dbReference type="EMBL" id="ENN81065.1"/>
    </source>
</evidence>
<dbReference type="Pfam" id="PF16546">
    <property type="entry name" value="SGTA_dimer"/>
    <property type="match status" value="1"/>
</dbReference>